<gene>
    <name evidence="1" type="ORF">POCULU_LOCUS10609</name>
</gene>
<feature type="non-terminal residue" evidence="1">
    <location>
        <position position="103"/>
    </location>
</feature>
<dbReference type="AlphaFoldDB" id="A0A9N9EA35"/>
<proteinExistence type="predicted"/>
<organism evidence="1 2">
    <name type="scientific">Paraglomus occultum</name>
    <dbReference type="NCBI Taxonomy" id="144539"/>
    <lineage>
        <taxon>Eukaryota</taxon>
        <taxon>Fungi</taxon>
        <taxon>Fungi incertae sedis</taxon>
        <taxon>Mucoromycota</taxon>
        <taxon>Glomeromycotina</taxon>
        <taxon>Glomeromycetes</taxon>
        <taxon>Paraglomerales</taxon>
        <taxon>Paraglomeraceae</taxon>
        <taxon>Paraglomus</taxon>
    </lineage>
</organism>
<feature type="non-terminal residue" evidence="1">
    <location>
        <position position="1"/>
    </location>
</feature>
<protein>
    <submittedName>
        <fullName evidence="1">5064_t:CDS:1</fullName>
    </submittedName>
</protein>
<name>A0A9N9EA35_9GLOM</name>
<keyword evidence="2" id="KW-1185">Reference proteome</keyword>
<evidence type="ECO:0000313" key="1">
    <source>
        <dbReference type="EMBL" id="CAG8664067.1"/>
    </source>
</evidence>
<sequence>YCDAIDRLEGMLGHPSSEAKKVFASEVCSPEISGDEDGVRALDIRDKLVSEVERFRRVEMKKKGKHLRSCPDKRIAVNTYERKFGELKEMIPKPHETYLSGLF</sequence>
<accession>A0A9N9EA35</accession>
<dbReference type="EMBL" id="CAJVPJ010005788">
    <property type="protein sequence ID" value="CAG8664067.1"/>
    <property type="molecule type" value="Genomic_DNA"/>
</dbReference>
<dbReference type="OrthoDB" id="2360498at2759"/>
<comment type="caution">
    <text evidence="1">The sequence shown here is derived from an EMBL/GenBank/DDBJ whole genome shotgun (WGS) entry which is preliminary data.</text>
</comment>
<reference evidence="1" key="1">
    <citation type="submission" date="2021-06" db="EMBL/GenBank/DDBJ databases">
        <authorList>
            <person name="Kallberg Y."/>
            <person name="Tangrot J."/>
            <person name="Rosling A."/>
        </authorList>
    </citation>
    <scope>NUCLEOTIDE SEQUENCE</scope>
    <source>
        <strain evidence="1">IA702</strain>
    </source>
</reference>
<dbReference type="Proteomes" id="UP000789572">
    <property type="component" value="Unassembled WGS sequence"/>
</dbReference>
<evidence type="ECO:0000313" key="2">
    <source>
        <dbReference type="Proteomes" id="UP000789572"/>
    </source>
</evidence>